<proteinExistence type="predicted"/>
<name>A0A1S6QH80_9LACO</name>
<dbReference type="AlphaFoldDB" id="A0A1S6QH80"/>
<evidence type="ECO:0000256" key="3">
    <source>
        <dbReference type="ARBA" id="ARBA00023163"/>
    </source>
</evidence>
<sequence length="331" mass="36364">MKATIKDIAKKTNLSVATVSRILNNKTGFYSEKSAAKVHQAADELGYQKNSSAVELVTQKSRVVAVIISSTKTNFASHIIDGVQKVAFANDLNVIFLYAGENNEELQKKALETAIERSVMGIIMVAIELDGNNLDYLQQSRIPYVLLSTAHGPNGSTFITTDNYQLGYKTTKYLISRGHKRIGLIGNDLSDTGTERLRGYKDALHEAKIMFNPDFVTTGHFTYENGVDAINKLCKESQQVTGLIGGSDMVAIGMINRAKDLGLAVPADLSVMSLDGTELTKLYRPIITSAIQPFEEIGKKGMEHLLENNEDSKHSQLLSFKIEDGESTRKL</sequence>
<dbReference type="Pfam" id="PF00532">
    <property type="entry name" value="Peripla_BP_1"/>
    <property type="match status" value="1"/>
</dbReference>
<keyword evidence="6" id="KW-1185">Reference proteome</keyword>
<keyword evidence="1" id="KW-0805">Transcription regulation</keyword>
<evidence type="ECO:0000256" key="2">
    <source>
        <dbReference type="ARBA" id="ARBA00023125"/>
    </source>
</evidence>
<dbReference type="GO" id="GO:0003700">
    <property type="term" value="F:DNA-binding transcription factor activity"/>
    <property type="evidence" value="ECO:0007669"/>
    <property type="project" value="TreeGrafter"/>
</dbReference>
<dbReference type="OrthoDB" id="9784962at2"/>
<dbReference type="SMART" id="SM00354">
    <property type="entry name" value="HTH_LACI"/>
    <property type="match status" value="1"/>
</dbReference>
<dbReference type="Pfam" id="PF00356">
    <property type="entry name" value="LacI"/>
    <property type="match status" value="1"/>
</dbReference>
<protein>
    <submittedName>
        <fullName evidence="5">LacI family transcriptional regulator</fullName>
    </submittedName>
</protein>
<dbReference type="GO" id="GO:0000976">
    <property type="term" value="F:transcription cis-regulatory region binding"/>
    <property type="evidence" value="ECO:0007669"/>
    <property type="project" value="TreeGrafter"/>
</dbReference>
<dbReference type="PANTHER" id="PTHR30146:SF109">
    <property type="entry name" value="HTH-TYPE TRANSCRIPTIONAL REGULATOR GALS"/>
    <property type="match status" value="1"/>
</dbReference>
<organism evidence="5 6">
    <name type="scientific">Lentilactobacillus curieae</name>
    <dbReference type="NCBI Taxonomy" id="1138822"/>
    <lineage>
        <taxon>Bacteria</taxon>
        <taxon>Bacillati</taxon>
        <taxon>Bacillota</taxon>
        <taxon>Bacilli</taxon>
        <taxon>Lactobacillales</taxon>
        <taxon>Lactobacillaceae</taxon>
        <taxon>Lentilactobacillus</taxon>
    </lineage>
</organism>
<evidence type="ECO:0000313" key="6">
    <source>
        <dbReference type="Proteomes" id="UP000030361"/>
    </source>
</evidence>
<dbReference type="Gene3D" id="3.40.50.2300">
    <property type="match status" value="2"/>
</dbReference>
<dbReference type="SUPFAM" id="SSF47413">
    <property type="entry name" value="lambda repressor-like DNA-binding domains"/>
    <property type="match status" value="1"/>
</dbReference>
<dbReference type="InterPro" id="IPR000843">
    <property type="entry name" value="HTH_LacI"/>
</dbReference>
<dbReference type="InterPro" id="IPR010982">
    <property type="entry name" value="Lambda_DNA-bd_dom_sf"/>
</dbReference>
<accession>A0A1S6QH80</accession>
<dbReference type="KEGG" id="lcu:PL11_003120"/>
<dbReference type="CDD" id="cd01392">
    <property type="entry name" value="HTH_LacI"/>
    <property type="match status" value="1"/>
</dbReference>
<dbReference type="Gene3D" id="1.10.260.40">
    <property type="entry name" value="lambda repressor-like DNA-binding domains"/>
    <property type="match status" value="1"/>
</dbReference>
<dbReference type="InterPro" id="IPR001761">
    <property type="entry name" value="Peripla_BP/Lac1_sug-bd_dom"/>
</dbReference>
<keyword evidence="3" id="KW-0804">Transcription</keyword>
<keyword evidence="2" id="KW-0238">DNA-binding</keyword>
<evidence type="ECO:0000256" key="1">
    <source>
        <dbReference type="ARBA" id="ARBA00023015"/>
    </source>
</evidence>
<dbReference type="Proteomes" id="UP000030361">
    <property type="component" value="Chromosome"/>
</dbReference>
<reference evidence="5 6" key="1">
    <citation type="journal article" date="2015" name="Genome Announc.">
        <title>Genome Sequence of Lactobacillus curieae CCTCC M 2011381T, a Novel Producer of Gamma-aminobutyric Acid.</title>
        <authorList>
            <person name="Wang Y."/>
            <person name="Wang Y."/>
            <person name="Lang C."/>
            <person name="Wei D."/>
            <person name="Xu P."/>
            <person name="Xie J."/>
        </authorList>
    </citation>
    <scope>NUCLEOTIDE SEQUENCE [LARGE SCALE GENOMIC DNA]</scope>
    <source>
        <strain evidence="5 6">CCTCC M 2011381</strain>
    </source>
</reference>
<evidence type="ECO:0000259" key="4">
    <source>
        <dbReference type="PROSITE" id="PS50932"/>
    </source>
</evidence>
<dbReference type="SUPFAM" id="SSF53822">
    <property type="entry name" value="Periplasmic binding protein-like I"/>
    <property type="match status" value="1"/>
</dbReference>
<dbReference type="EMBL" id="CP018906">
    <property type="protein sequence ID" value="AQW20977.1"/>
    <property type="molecule type" value="Genomic_DNA"/>
</dbReference>
<gene>
    <name evidence="5" type="ORF">PL11_003120</name>
</gene>
<dbReference type="eggNOG" id="COG1609">
    <property type="taxonomic scope" value="Bacteria"/>
</dbReference>
<evidence type="ECO:0000313" key="5">
    <source>
        <dbReference type="EMBL" id="AQW20977.1"/>
    </source>
</evidence>
<dbReference type="PANTHER" id="PTHR30146">
    <property type="entry name" value="LACI-RELATED TRANSCRIPTIONAL REPRESSOR"/>
    <property type="match status" value="1"/>
</dbReference>
<dbReference type="InterPro" id="IPR028082">
    <property type="entry name" value="Peripla_BP_I"/>
</dbReference>
<dbReference type="RefSeq" id="WP_035166310.1">
    <property type="nucleotide sequence ID" value="NZ_CP018906.1"/>
</dbReference>
<dbReference type="PROSITE" id="PS50932">
    <property type="entry name" value="HTH_LACI_2"/>
    <property type="match status" value="1"/>
</dbReference>
<feature type="domain" description="HTH lacI-type" evidence="4">
    <location>
        <begin position="3"/>
        <end position="58"/>
    </location>
</feature>